<dbReference type="EMBL" id="FNCH01000010">
    <property type="protein sequence ID" value="SDG74952.1"/>
    <property type="molecule type" value="Genomic_DNA"/>
</dbReference>
<dbReference type="InterPro" id="IPR036514">
    <property type="entry name" value="SGNH_hydro_sf"/>
</dbReference>
<dbReference type="CDD" id="cd01822">
    <property type="entry name" value="Lysophospholipase_L1_like"/>
    <property type="match status" value="1"/>
</dbReference>
<evidence type="ECO:0000313" key="2">
    <source>
        <dbReference type="EMBL" id="SDG74952.1"/>
    </source>
</evidence>
<dbReference type="Proteomes" id="UP000199643">
    <property type="component" value="Unassembled WGS sequence"/>
</dbReference>
<dbReference type="GO" id="GO:0004622">
    <property type="term" value="F:phosphatidylcholine lysophospholipase activity"/>
    <property type="evidence" value="ECO:0007669"/>
    <property type="project" value="TreeGrafter"/>
</dbReference>
<dbReference type="PANTHER" id="PTHR30383:SF5">
    <property type="entry name" value="SGNH HYDROLASE-TYPE ESTERASE DOMAIN-CONTAINING PROTEIN"/>
    <property type="match status" value="1"/>
</dbReference>
<protein>
    <submittedName>
        <fullName evidence="2">Acyl-CoA thioesterase-1</fullName>
    </submittedName>
</protein>
<organism evidence="2 3">
    <name type="scientific">Pedobacter terrae</name>
    <dbReference type="NCBI Taxonomy" id="405671"/>
    <lineage>
        <taxon>Bacteria</taxon>
        <taxon>Pseudomonadati</taxon>
        <taxon>Bacteroidota</taxon>
        <taxon>Sphingobacteriia</taxon>
        <taxon>Sphingobacteriales</taxon>
        <taxon>Sphingobacteriaceae</taxon>
        <taxon>Pedobacter</taxon>
    </lineage>
</organism>
<keyword evidence="3" id="KW-1185">Reference proteome</keyword>
<accession>A0A1G7WSR5</accession>
<sequence>MENKIVFFGDSLMAGYGLKDPSSASIPALIKVRLKKLGLNYSVINAGVSGDTTASALSRLDQALNEKPAIFILELGANDFLRGISPVVILSNLQLIISRVKSTSPSASILLLGIELPDWATGWHHGDYSGIFSALAEKNSISLVPSFLKNVAGIRALNMYDGVHPLKEGYQIAAENIWPELYRIIQERQGLNIQ</sequence>
<dbReference type="InterPro" id="IPR013830">
    <property type="entry name" value="SGNH_hydro"/>
</dbReference>
<proteinExistence type="predicted"/>
<dbReference type="Pfam" id="PF13472">
    <property type="entry name" value="Lipase_GDSL_2"/>
    <property type="match status" value="1"/>
</dbReference>
<evidence type="ECO:0000259" key="1">
    <source>
        <dbReference type="Pfam" id="PF13472"/>
    </source>
</evidence>
<dbReference type="RefSeq" id="WP_090500955.1">
    <property type="nucleotide sequence ID" value="NZ_FNCH01000010.1"/>
</dbReference>
<gene>
    <name evidence="2" type="ORF">SAMN05421827_110127</name>
</gene>
<dbReference type="SUPFAM" id="SSF52266">
    <property type="entry name" value="SGNH hydrolase"/>
    <property type="match status" value="1"/>
</dbReference>
<name>A0A1G7WSR5_9SPHI</name>
<dbReference type="STRING" id="405671.SAMN05421827_110127"/>
<evidence type="ECO:0000313" key="3">
    <source>
        <dbReference type="Proteomes" id="UP000199643"/>
    </source>
</evidence>
<dbReference type="PANTHER" id="PTHR30383">
    <property type="entry name" value="THIOESTERASE 1/PROTEASE 1/LYSOPHOSPHOLIPASE L1"/>
    <property type="match status" value="1"/>
</dbReference>
<reference evidence="3" key="1">
    <citation type="submission" date="2016-10" db="EMBL/GenBank/DDBJ databases">
        <authorList>
            <person name="Varghese N."/>
            <person name="Submissions S."/>
        </authorList>
    </citation>
    <scope>NUCLEOTIDE SEQUENCE [LARGE SCALE GENOMIC DNA]</scope>
    <source>
        <strain evidence="3">DSM 17933</strain>
    </source>
</reference>
<feature type="domain" description="SGNH hydrolase-type esterase" evidence="1">
    <location>
        <begin position="7"/>
        <end position="172"/>
    </location>
</feature>
<dbReference type="InterPro" id="IPR051532">
    <property type="entry name" value="Ester_Hydrolysis_Enzymes"/>
</dbReference>
<dbReference type="AlphaFoldDB" id="A0A1G7WSR5"/>
<dbReference type="OrthoDB" id="9786188at2"/>
<dbReference type="Gene3D" id="3.40.50.1110">
    <property type="entry name" value="SGNH hydrolase"/>
    <property type="match status" value="1"/>
</dbReference>